<sequence length="24" mass="2899">MALLMRVCANSPRLFLRFLFFHTN</sequence>
<accession>A0A0E9UFS2</accession>
<dbReference type="AlphaFoldDB" id="A0A0E9UFS2"/>
<dbReference type="EMBL" id="GBXM01043901">
    <property type="protein sequence ID" value="JAH64676.1"/>
    <property type="molecule type" value="Transcribed_RNA"/>
</dbReference>
<proteinExistence type="predicted"/>
<evidence type="ECO:0000313" key="1">
    <source>
        <dbReference type="EMBL" id="JAH64676.1"/>
    </source>
</evidence>
<protein>
    <submittedName>
        <fullName evidence="1">Uncharacterized protein</fullName>
    </submittedName>
</protein>
<name>A0A0E9UFS2_ANGAN</name>
<reference evidence="1" key="2">
    <citation type="journal article" date="2015" name="Fish Shellfish Immunol.">
        <title>Early steps in the European eel (Anguilla anguilla)-Vibrio vulnificus interaction in the gills: Role of the RtxA13 toxin.</title>
        <authorList>
            <person name="Callol A."/>
            <person name="Pajuelo D."/>
            <person name="Ebbesson L."/>
            <person name="Teles M."/>
            <person name="MacKenzie S."/>
            <person name="Amaro C."/>
        </authorList>
    </citation>
    <scope>NUCLEOTIDE SEQUENCE</scope>
</reference>
<organism evidence="1">
    <name type="scientific">Anguilla anguilla</name>
    <name type="common">European freshwater eel</name>
    <name type="synonym">Muraena anguilla</name>
    <dbReference type="NCBI Taxonomy" id="7936"/>
    <lineage>
        <taxon>Eukaryota</taxon>
        <taxon>Metazoa</taxon>
        <taxon>Chordata</taxon>
        <taxon>Craniata</taxon>
        <taxon>Vertebrata</taxon>
        <taxon>Euteleostomi</taxon>
        <taxon>Actinopterygii</taxon>
        <taxon>Neopterygii</taxon>
        <taxon>Teleostei</taxon>
        <taxon>Anguilliformes</taxon>
        <taxon>Anguillidae</taxon>
        <taxon>Anguilla</taxon>
    </lineage>
</organism>
<reference evidence="1" key="1">
    <citation type="submission" date="2014-11" db="EMBL/GenBank/DDBJ databases">
        <authorList>
            <person name="Amaro Gonzalez C."/>
        </authorList>
    </citation>
    <scope>NUCLEOTIDE SEQUENCE</scope>
</reference>